<evidence type="ECO:0000313" key="2">
    <source>
        <dbReference type="EMBL" id="BDT63393.1"/>
    </source>
</evidence>
<feature type="region of interest" description="Disordered" evidence="1">
    <location>
        <begin position="1"/>
        <end position="69"/>
    </location>
</feature>
<feature type="compositionally biased region" description="Polar residues" evidence="1">
    <location>
        <begin position="335"/>
        <end position="354"/>
    </location>
</feature>
<feature type="compositionally biased region" description="Basic and acidic residues" evidence="1">
    <location>
        <begin position="1"/>
        <end position="23"/>
    </location>
</feature>
<name>A0A9C7BRJ5_9VIRU</name>
<accession>A0A9C7BRJ5</accession>
<feature type="region of interest" description="Disordered" evidence="1">
    <location>
        <begin position="237"/>
        <end position="371"/>
    </location>
</feature>
<feature type="compositionally biased region" description="Basic and acidic residues" evidence="1">
    <location>
        <begin position="359"/>
        <end position="371"/>
    </location>
</feature>
<protein>
    <submittedName>
        <fullName evidence="2">Uncharacterized protein</fullName>
    </submittedName>
</protein>
<proteinExistence type="predicted"/>
<feature type="compositionally biased region" description="Basic residues" evidence="1">
    <location>
        <begin position="252"/>
        <end position="261"/>
    </location>
</feature>
<feature type="compositionally biased region" description="Gly residues" evidence="1">
    <location>
        <begin position="313"/>
        <end position="323"/>
    </location>
</feature>
<evidence type="ECO:0000256" key="1">
    <source>
        <dbReference type="SAM" id="MobiDB-lite"/>
    </source>
</evidence>
<organism evidence="2">
    <name type="scientific">Armadillidium vulgare clopovirus</name>
    <dbReference type="NCBI Taxonomy" id="2984284"/>
    <lineage>
        <taxon>Viruses</taxon>
        <taxon>Viruses incertae sedis</taxon>
        <taxon>Naldaviricetes</taxon>
        <taxon>Nimaviridae</taxon>
    </lineage>
</organism>
<feature type="compositionally biased region" description="Basic and acidic residues" evidence="1">
    <location>
        <begin position="45"/>
        <end position="58"/>
    </location>
</feature>
<reference evidence="2" key="1">
    <citation type="submission" date="2022-10" db="EMBL/GenBank/DDBJ databases">
        <title>Genome sequences of endogenous nimaviruses in decapod crustaceans.</title>
        <authorList>
            <person name="Kawato S."/>
            <person name="Nozaki R."/>
            <person name="Kondo H."/>
            <person name="Hirono I."/>
        </authorList>
    </citation>
    <scope>NUCLEOTIDE SEQUENCE</scope>
    <source>
        <strain evidence="2">TUMSAT20210906</strain>
    </source>
</reference>
<dbReference type="EMBL" id="LC738883">
    <property type="protein sequence ID" value="BDT63393.1"/>
    <property type="molecule type" value="Genomic_DNA"/>
</dbReference>
<sequence length="396" mass="45437">MDYQDQKEYRESEIEIKKERNPSYHDYMNPYVNTMVTPPPSSSRLQKEYHTRERKEYKSSSSPKKFGEVGLFHGFPKPESIRKLSRSYIRPEDECPLLAASTPKLKKGKKKNMKLPKYLDDEEVAATALPTAEGGGGGGSSIFYRDCSQRGSFKYASTFSSNPHAYFNDAYADPLDLIKQSSPTLTEKFKKNTRGAISIEKRKNRNRGSREEGYFEDEAKIRNFDIFEPRDVYEEPETFIINPSSSSEKQRSRGRYRARVHAPREETLVESPSLPPKLPPKKIINQHSSVLLPPPPIPPHLISTSRRREIRESGGGGGGGGGVVRERNFKKQLPTGDNNNFKSTTFRASSTSRKNYNKTRHDNDEEDPRRLREKNVFKLLSDTMRMKLKVKENFEK</sequence>